<keyword evidence="2" id="KW-1185">Reference proteome</keyword>
<gene>
    <name evidence="1" type="ordered locus">AM1_B0219</name>
</gene>
<dbReference type="KEGG" id="amr:AM1_B0219"/>
<geneLocation type="plasmid" evidence="1 2">
    <name>pREB2</name>
</geneLocation>
<name>A8ZLB2_ACAM1</name>
<dbReference type="HOGENOM" id="CLU_3194744_0_0_3"/>
<evidence type="ECO:0000313" key="2">
    <source>
        <dbReference type="Proteomes" id="UP000000268"/>
    </source>
</evidence>
<sequence>MTVVGASVKVVIVIAFDWVLTRASENLPGDRMPLFVCNNYITLSV</sequence>
<proteinExistence type="predicted"/>
<dbReference type="AlphaFoldDB" id="A8ZLB2"/>
<accession>A8ZLB2</accession>
<protein>
    <submittedName>
        <fullName evidence="1">Uncharacterized protein</fullName>
    </submittedName>
</protein>
<dbReference type="Proteomes" id="UP000000268">
    <property type="component" value="Plasmid pREB2"/>
</dbReference>
<dbReference type="EMBL" id="CP000839">
    <property type="protein sequence ID" value="ABW31939.1"/>
    <property type="molecule type" value="Genomic_DNA"/>
</dbReference>
<organism evidence="1 2">
    <name type="scientific">Acaryochloris marina (strain MBIC 11017)</name>
    <dbReference type="NCBI Taxonomy" id="329726"/>
    <lineage>
        <taxon>Bacteria</taxon>
        <taxon>Bacillati</taxon>
        <taxon>Cyanobacteriota</taxon>
        <taxon>Cyanophyceae</taxon>
        <taxon>Acaryochloridales</taxon>
        <taxon>Acaryochloridaceae</taxon>
        <taxon>Acaryochloris</taxon>
    </lineage>
</organism>
<keyword evidence="1" id="KW-0614">Plasmid</keyword>
<evidence type="ECO:0000313" key="1">
    <source>
        <dbReference type="EMBL" id="ABW31939.1"/>
    </source>
</evidence>
<reference evidence="1 2" key="1">
    <citation type="journal article" date="2008" name="Proc. Natl. Acad. Sci. U.S.A.">
        <title>Niche adaptation and genome expansion in the chlorophyll d-producing cyanobacterium Acaryochloris marina.</title>
        <authorList>
            <person name="Swingley W.D."/>
            <person name="Chen M."/>
            <person name="Cheung P.C."/>
            <person name="Conrad A.L."/>
            <person name="Dejesa L.C."/>
            <person name="Hao J."/>
            <person name="Honchak B.M."/>
            <person name="Karbach L.E."/>
            <person name="Kurdoglu A."/>
            <person name="Lahiri S."/>
            <person name="Mastrian S.D."/>
            <person name="Miyashita H."/>
            <person name="Page L."/>
            <person name="Ramakrishna P."/>
            <person name="Satoh S."/>
            <person name="Sattley W.M."/>
            <person name="Shimada Y."/>
            <person name="Taylor H.L."/>
            <person name="Tomo T."/>
            <person name="Tsuchiya T."/>
            <person name="Wang Z.T."/>
            <person name="Raymond J."/>
            <person name="Mimuro M."/>
            <person name="Blankenship R.E."/>
            <person name="Touchman J.W."/>
        </authorList>
    </citation>
    <scope>NUCLEOTIDE SEQUENCE [LARGE SCALE GENOMIC DNA]</scope>
    <source>
        <strain evidence="2">MBIC 11017</strain>
        <plasmid evidence="2">Plasmid pREB2</plasmid>
    </source>
</reference>